<dbReference type="KEGG" id="llu:AKJ09_02324"/>
<sequence length="74" mass="7813">MSIVRWAFVSKASHAAAVRGRATGRALLASEAGGPGSGALTVVAATSPPRQRIHARHWSLRSGALRRSRDLPRS</sequence>
<reference evidence="1 2" key="1">
    <citation type="submission" date="2015-08" db="EMBL/GenBank/DDBJ databases">
        <authorList>
            <person name="Babu N.S."/>
            <person name="Beckwith C.J."/>
            <person name="Beseler K.G."/>
            <person name="Brison A."/>
            <person name="Carone J.V."/>
            <person name="Caskin T.P."/>
            <person name="Diamond M."/>
            <person name="Durham M.E."/>
            <person name="Foxe J.M."/>
            <person name="Go M."/>
            <person name="Henderson B.A."/>
            <person name="Jones I.B."/>
            <person name="McGettigan J.A."/>
            <person name="Micheletti S.J."/>
            <person name="Nasrallah M.E."/>
            <person name="Ortiz D."/>
            <person name="Piller C.R."/>
            <person name="Privatt S.R."/>
            <person name="Schneider S.L."/>
            <person name="Sharp S."/>
            <person name="Smith T.C."/>
            <person name="Stanton J.D."/>
            <person name="Ullery H.E."/>
            <person name="Wilson R.J."/>
            <person name="Serrano M.G."/>
            <person name="Buck G."/>
            <person name="Lee V."/>
            <person name="Wang Y."/>
            <person name="Carvalho R."/>
            <person name="Voegtly L."/>
            <person name="Shi R."/>
            <person name="Duckworth R."/>
            <person name="Johnson A."/>
            <person name="Loviza R."/>
            <person name="Walstead R."/>
            <person name="Shah Z."/>
            <person name="Kiflezghi M."/>
            <person name="Wade K."/>
            <person name="Ball S.L."/>
            <person name="Bradley K.W."/>
            <person name="Asai D.J."/>
            <person name="Bowman C.A."/>
            <person name="Russell D.A."/>
            <person name="Pope W.H."/>
            <person name="Jacobs-Sera D."/>
            <person name="Hendrix R.W."/>
            <person name="Hatfull G.F."/>
        </authorList>
    </citation>
    <scope>NUCLEOTIDE SEQUENCE [LARGE SCALE GENOMIC DNA]</scope>
    <source>
        <strain evidence="1 2">DSM 27648</strain>
    </source>
</reference>
<protein>
    <submittedName>
        <fullName evidence="1">Uncharacterized protein</fullName>
    </submittedName>
</protein>
<proteinExistence type="predicted"/>
<dbReference type="Proteomes" id="UP000064967">
    <property type="component" value="Chromosome"/>
</dbReference>
<evidence type="ECO:0000313" key="2">
    <source>
        <dbReference type="Proteomes" id="UP000064967"/>
    </source>
</evidence>
<accession>A0A0K1PQ37</accession>
<evidence type="ECO:0000313" key="1">
    <source>
        <dbReference type="EMBL" id="AKU95660.1"/>
    </source>
</evidence>
<dbReference type="EMBL" id="CP012333">
    <property type="protein sequence ID" value="AKU95660.1"/>
    <property type="molecule type" value="Genomic_DNA"/>
</dbReference>
<gene>
    <name evidence="1" type="ORF">AKJ09_02324</name>
</gene>
<dbReference type="AlphaFoldDB" id="A0A0K1PQ37"/>
<keyword evidence="2" id="KW-1185">Reference proteome</keyword>
<name>A0A0K1PQ37_9BACT</name>
<organism evidence="1 2">
    <name type="scientific">Labilithrix luteola</name>
    <dbReference type="NCBI Taxonomy" id="1391654"/>
    <lineage>
        <taxon>Bacteria</taxon>
        <taxon>Pseudomonadati</taxon>
        <taxon>Myxococcota</taxon>
        <taxon>Polyangia</taxon>
        <taxon>Polyangiales</taxon>
        <taxon>Labilitrichaceae</taxon>
        <taxon>Labilithrix</taxon>
    </lineage>
</organism>